<evidence type="ECO:0000256" key="3">
    <source>
        <dbReference type="ARBA" id="ARBA00022679"/>
    </source>
</evidence>
<name>A0A5H2XH40_PRUDU</name>
<keyword evidence="3" id="KW-0808">Transferase</keyword>
<keyword evidence="5" id="KW-0540">Nuclease</keyword>
<proteinExistence type="predicted"/>
<dbReference type="EMBL" id="AP020508">
    <property type="protein sequence ID" value="BBN67747.1"/>
    <property type="molecule type" value="Genomic_DNA"/>
</dbReference>
<dbReference type="PANTHER" id="PTHR37984">
    <property type="entry name" value="PROTEIN CBG26694"/>
    <property type="match status" value="1"/>
</dbReference>
<dbReference type="PANTHER" id="PTHR37984:SF5">
    <property type="entry name" value="PROTEIN NYNRIN-LIKE"/>
    <property type="match status" value="1"/>
</dbReference>
<dbReference type="Gene3D" id="1.10.340.70">
    <property type="match status" value="1"/>
</dbReference>
<evidence type="ECO:0000256" key="4">
    <source>
        <dbReference type="ARBA" id="ARBA00022695"/>
    </source>
</evidence>
<dbReference type="Gene3D" id="3.30.420.10">
    <property type="entry name" value="Ribonuclease H-like superfamily/Ribonuclease H"/>
    <property type="match status" value="1"/>
</dbReference>
<dbReference type="FunFam" id="3.10.10.10:FF:000007">
    <property type="entry name" value="Retrovirus-related Pol polyprotein from transposon 17.6-like Protein"/>
    <property type="match status" value="1"/>
</dbReference>
<keyword evidence="7" id="KW-0378">Hydrolase</keyword>
<feature type="compositionally biased region" description="Basic and acidic residues" evidence="9">
    <location>
        <begin position="289"/>
        <end position="299"/>
    </location>
</feature>
<dbReference type="CDD" id="cd09274">
    <property type="entry name" value="RNase_HI_RT_Ty3"/>
    <property type="match status" value="1"/>
</dbReference>
<dbReference type="PROSITE" id="PS50878">
    <property type="entry name" value="RT_POL"/>
    <property type="match status" value="1"/>
</dbReference>
<evidence type="ECO:0000256" key="9">
    <source>
        <dbReference type="SAM" id="MobiDB-lite"/>
    </source>
</evidence>
<dbReference type="Pfam" id="PF00078">
    <property type="entry name" value="RVT_1"/>
    <property type="match status" value="1"/>
</dbReference>
<dbReference type="InterPro" id="IPR043502">
    <property type="entry name" value="DNA/RNA_pol_sf"/>
</dbReference>
<dbReference type="InterPro" id="IPR021109">
    <property type="entry name" value="Peptidase_aspartic_dom_sf"/>
</dbReference>
<keyword evidence="6" id="KW-0255">Endonuclease</keyword>
<dbReference type="InterPro" id="IPR000477">
    <property type="entry name" value="RT_dom"/>
</dbReference>
<dbReference type="InterPro" id="IPR041588">
    <property type="entry name" value="Integrase_H2C2"/>
</dbReference>
<evidence type="ECO:0000256" key="1">
    <source>
        <dbReference type="ARBA" id="ARBA00012493"/>
    </source>
</evidence>
<dbReference type="Gene3D" id="2.40.70.10">
    <property type="entry name" value="Acid Proteases"/>
    <property type="match status" value="1"/>
</dbReference>
<feature type="compositionally biased region" description="Basic and acidic residues" evidence="9">
    <location>
        <begin position="82"/>
        <end position="92"/>
    </location>
</feature>
<feature type="domain" description="Integrase catalytic" evidence="11">
    <location>
        <begin position="1159"/>
        <end position="1319"/>
    </location>
</feature>
<gene>
    <name evidence="12" type="ORF">Prudu_171S000100</name>
</gene>
<evidence type="ECO:0000259" key="10">
    <source>
        <dbReference type="PROSITE" id="PS50878"/>
    </source>
</evidence>
<organism evidence="12">
    <name type="scientific">Prunus dulcis</name>
    <name type="common">Almond</name>
    <name type="synonym">Amygdalus dulcis</name>
    <dbReference type="NCBI Taxonomy" id="3755"/>
    <lineage>
        <taxon>Eukaryota</taxon>
        <taxon>Viridiplantae</taxon>
        <taxon>Streptophyta</taxon>
        <taxon>Embryophyta</taxon>
        <taxon>Tracheophyta</taxon>
        <taxon>Spermatophyta</taxon>
        <taxon>Magnoliopsida</taxon>
        <taxon>eudicotyledons</taxon>
        <taxon>Gunneridae</taxon>
        <taxon>Pentapetalae</taxon>
        <taxon>rosids</taxon>
        <taxon>fabids</taxon>
        <taxon>Rosales</taxon>
        <taxon>Rosaceae</taxon>
        <taxon>Amygdaloideae</taxon>
        <taxon>Amygdaleae</taxon>
        <taxon>Prunus</taxon>
    </lineage>
</organism>
<feature type="compositionally biased region" description="Basic and acidic residues" evidence="9">
    <location>
        <begin position="28"/>
        <end position="49"/>
    </location>
</feature>
<dbReference type="FunFam" id="1.10.340.70:FF:000001">
    <property type="entry name" value="Retrovirus-related Pol polyprotein from transposon gypsy-like Protein"/>
    <property type="match status" value="1"/>
</dbReference>
<accession>A0A5H2XH40</accession>
<feature type="compositionally biased region" description="Polar residues" evidence="9">
    <location>
        <begin position="70"/>
        <end position="81"/>
    </location>
</feature>
<feature type="region of interest" description="Disordered" evidence="9">
    <location>
        <begin position="1"/>
        <end position="49"/>
    </location>
</feature>
<dbReference type="GO" id="GO:0015074">
    <property type="term" value="P:DNA integration"/>
    <property type="evidence" value="ECO:0007669"/>
    <property type="project" value="InterPro"/>
</dbReference>
<dbReference type="GO" id="GO:0003676">
    <property type="term" value="F:nucleic acid binding"/>
    <property type="evidence" value="ECO:0007669"/>
    <property type="project" value="InterPro"/>
</dbReference>
<dbReference type="FunFam" id="3.30.420.10:FF:000032">
    <property type="entry name" value="Retrovirus-related Pol polyprotein from transposon 297-like Protein"/>
    <property type="match status" value="1"/>
</dbReference>
<dbReference type="Pfam" id="PF00665">
    <property type="entry name" value="rve"/>
    <property type="match status" value="1"/>
</dbReference>
<keyword evidence="2" id="KW-0645">Protease</keyword>
<feature type="region of interest" description="Disordered" evidence="9">
    <location>
        <begin position="289"/>
        <end position="319"/>
    </location>
</feature>
<feature type="region of interest" description="Disordered" evidence="9">
    <location>
        <begin position="68"/>
        <end position="114"/>
    </location>
</feature>
<feature type="compositionally biased region" description="Basic and acidic residues" evidence="9">
    <location>
        <begin position="305"/>
        <end position="317"/>
    </location>
</feature>
<feature type="compositionally biased region" description="Basic and acidic residues" evidence="9">
    <location>
        <begin position="104"/>
        <end position="113"/>
    </location>
</feature>
<dbReference type="Pfam" id="PF17921">
    <property type="entry name" value="Integrase_H2C2"/>
    <property type="match status" value="1"/>
</dbReference>
<evidence type="ECO:0000259" key="11">
    <source>
        <dbReference type="PROSITE" id="PS50994"/>
    </source>
</evidence>
<dbReference type="FunFam" id="3.30.70.270:FF:000020">
    <property type="entry name" value="Transposon Tf2-6 polyprotein-like Protein"/>
    <property type="match status" value="1"/>
</dbReference>
<keyword evidence="8" id="KW-0695">RNA-directed DNA polymerase</keyword>
<evidence type="ECO:0000256" key="2">
    <source>
        <dbReference type="ARBA" id="ARBA00022670"/>
    </source>
</evidence>
<feature type="domain" description="Reverse transcriptase" evidence="10">
    <location>
        <begin position="637"/>
        <end position="816"/>
    </location>
</feature>
<dbReference type="EC" id="2.7.7.49" evidence="1"/>
<dbReference type="InterPro" id="IPR045358">
    <property type="entry name" value="Ty3_capsid"/>
</dbReference>
<dbReference type="GO" id="GO:0003964">
    <property type="term" value="F:RNA-directed DNA polymerase activity"/>
    <property type="evidence" value="ECO:0007669"/>
    <property type="project" value="UniProtKB-KW"/>
</dbReference>
<dbReference type="Gene3D" id="3.10.10.10">
    <property type="entry name" value="HIV Type 1 Reverse Transcriptase, subunit A, domain 1"/>
    <property type="match status" value="1"/>
</dbReference>
<evidence type="ECO:0000313" key="12">
    <source>
        <dbReference type="EMBL" id="BBN67747.1"/>
    </source>
</evidence>
<dbReference type="GO" id="GO:0004519">
    <property type="term" value="F:endonuclease activity"/>
    <property type="evidence" value="ECO:0007669"/>
    <property type="project" value="UniProtKB-KW"/>
</dbReference>
<evidence type="ECO:0000256" key="7">
    <source>
        <dbReference type="ARBA" id="ARBA00022801"/>
    </source>
</evidence>
<dbReference type="InterPro" id="IPR050951">
    <property type="entry name" value="Retrovirus_Pol_polyprotein"/>
</dbReference>
<dbReference type="InterPro" id="IPR012337">
    <property type="entry name" value="RNaseH-like_sf"/>
</dbReference>
<reference evidence="12" key="1">
    <citation type="journal article" date="2019" name="Science">
        <title>Mutation of a bHLH transcription factor allowed almond domestication.</title>
        <authorList>
            <person name="Sanchez-Perez R."/>
            <person name="Pavan S."/>
            <person name="Mazzeo R."/>
            <person name="Moldovan C."/>
            <person name="Aiese Cigliano R."/>
            <person name="Del Cueto J."/>
            <person name="Ricciardi F."/>
            <person name="Lotti C."/>
            <person name="Ricciardi L."/>
            <person name="Dicenta F."/>
            <person name="Lopez-Marques R.L."/>
            <person name="Lindberg Moller B."/>
        </authorList>
    </citation>
    <scope>NUCLEOTIDE SEQUENCE</scope>
</reference>
<dbReference type="SUPFAM" id="SSF53098">
    <property type="entry name" value="Ribonuclease H-like"/>
    <property type="match status" value="1"/>
</dbReference>
<keyword evidence="4" id="KW-0548">Nucleotidyltransferase</keyword>
<dbReference type="InterPro" id="IPR041373">
    <property type="entry name" value="RT_RNaseH"/>
</dbReference>
<evidence type="ECO:0000256" key="8">
    <source>
        <dbReference type="ARBA" id="ARBA00022918"/>
    </source>
</evidence>
<dbReference type="InterPro" id="IPR001584">
    <property type="entry name" value="Integrase_cat-core"/>
</dbReference>
<sequence length="1405" mass="162515">MVSTRNQRKASGEELLGPLLVHRKPRSKRDIMTGENKQDTSSDGDRITKLEQQVENLSATILKLVESLKTGKSSRPSTSSEPDQKLKKKVVEDSEDEDDIQADPTKKKAESGDNKNSIDTLKIDFKVDIPIYKGDVDPEKLDNWIDTLETYFTVYKYSNVQKIKYASLKLSSHALTWWKSYQRRYDVLELTWKNFKKLLRKQFYPVGYEDERWYKWQHFRQRFGQPVQEYTTEFHNQAMVLDIDVDDYDVFMKYTGGLADYIRKELKLFTVDTIEEATVKAIAIEAKNKRTDKKDDRSKPVNKTDWQKKGTRSKEGQTQKVYCDHCQTSRHAKDKCWILHPELRPKREKNNQGRNDRKATLTAQQVEELPELKHPDVTLTLMTRPADTEDTYNREELFHVNIQVKQSVVQAIIDPGSQKNLISEALVRKVGLNTTPHPKPYPLGWIQKDVDLQITKQCTFKFAITNRYIDEVTCEVVPLDVCQVILGSPYLWDRDAIHYRRLRKYRLVKDGKEFHINACKPQATNNLLTDNLLTANQAKRLVNSCGRFVLLMIRPQDQSSRAVTLSTLSLSPTQCSDIGKLQEKFKDLFHDVQGLPPRRAVEHEIQLVGDSPLPNLGLYRTSVTESDEIKKQIQGLLEQGVIKPSCSPCGSPVLLVPKKDGGWRMCVDYRALNKITIKNRYPLPRIDDLLDQLHGARYFTKLDLKSGYHQVRIHDEDTWKTAFKTKQGLFEWLVMPFGLCNAPATFMRLMNEVLRPFLDDFVIVYLDDILIFSVTWEEHLHHIAQVLEVLRTNQLQLNGKKCEFGKQHLVYLGFIVGAGELKVDLEKVQVISQWPTPQTVTEVRSFIGACQYLRKFIRHFSQIAAPLHSLTKANQKFEWSRNHEESFQLLKRKITEAPVLALPNLQRPFEVEADASNYAMGAVLFQDGKPVAYHSEMFSGPVLNYPTYDKELYAMHQAVKHWRAYLLGKEVVVHSDHKPLQFLTTQSKLQQARHMKWMSYLQQFSIVIKYKKGATNKLADMLSRPPTPVNSALLVAMKIQPIVPSEYAKGYDTDADFNSAYAKLQQGKTSEFQLKDGLMYKGTQLCIPEDGDRLQWIREAHTSKVAGHFGVEKTLLNLRRYVYWPKMHLDVSRYIRGCVLCNTSKPSNRKLGLYLPLPVPTRPWESISMDFLGGLPKTKSGNDYLFVVVDRFSKMVILIPCKKTVTGEGAAKLFFQYIWKHFGLPTSIISDRDSRFLGHFWRSLWGMMDTRLKRSTAFHPQTDGQTEVVNRTMVHLLRGYNSKHPKTWDESLPYLQFAFNRAIHGSTLKSPFEVCLGYLPQSPFDLAFTMSDQPLRGKEEEEHVRAQKFLERVRKIHTEVEAQLKHSQQRYKARHDKHRVPCNFKEGDLVWLHLGKERLTVKARN</sequence>
<dbReference type="PROSITE" id="PS50994">
    <property type="entry name" value="INTEGRASE"/>
    <property type="match status" value="1"/>
</dbReference>
<dbReference type="SUPFAM" id="SSF56672">
    <property type="entry name" value="DNA/RNA polymerases"/>
    <property type="match status" value="1"/>
</dbReference>
<dbReference type="CDD" id="cd00303">
    <property type="entry name" value="retropepsin_like"/>
    <property type="match status" value="1"/>
</dbReference>
<dbReference type="Pfam" id="PF19259">
    <property type="entry name" value="Ty3_capsid"/>
    <property type="match status" value="1"/>
</dbReference>
<dbReference type="Pfam" id="PF17917">
    <property type="entry name" value="RT_RNaseH"/>
    <property type="match status" value="1"/>
</dbReference>
<evidence type="ECO:0000256" key="6">
    <source>
        <dbReference type="ARBA" id="ARBA00022759"/>
    </source>
</evidence>
<dbReference type="GO" id="GO:0006508">
    <property type="term" value="P:proteolysis"/>
    <property type="evidence" value="ECO:0007669"/>
    <property type="project" value="UniProtKB-KW"/>
</dbReference>
<dbReference type="InterPro" id="IPR036397">
    <property type="entry name" value="RNaseH_sf"/>
</dbReference>
<protein>
    <recommendedName>
        <fullName evidence="1">RNA-directed DNA polymerase</fullName>
        <ecNumber evidence="1">2.7.7.49</ecNumber>
    </recommendedName>
</protein>
<dbReference type="GO" id="GO:0008233">
    <property type="term" value="F:peptidase activity"/>
    <property type="evidence" value="ECO:0007669"/>
    <property type="project" value="UniProtKB-KW"/>
</dbReference>
<evidence type="ECO:0000256" key="5">
    <source>
        <dbReference type="ARBA" id="ARBA00022722"/>
    </source>
</evidence>
<dbReference type="InterPro" id="IPR043128">
    <property type="entry name" value="Rev_trsase/Diguanyl_cyclase"/>
</dbReference>
<dbReference type="Gene3D" id="3.30.70.270">
    <property type="match status" value="2"/>
</dbReference>
<dbReference type="CDD" id="cd01647">
    <property type="entry name" value="RT_LTR"/>
    <property type="match status" value="1"/>
</dbReference>